<dbReference type="EMBL" id="CP003842">
    <property type="protein sequence ID" value="AFS80983.1"/>
    <property type="molecule type" value="Genomic_DNA"/>
</dbReference>
<dbReference type="PATRIC" id="fig|1229908.8.peg.1195"/>
<evidence type="ECO:0008006" key="3">
    <source>
        <dbReference type="Google" id="ProtNLM"/>
    </source>
</evidence>
<dbReference type="STRING" id="1229908.NKOR_05485"/>
<reference evidence="1 2" key="1">
    <citation type="journal article" date="2012" name="J. Bacteriol.">
        <title>Draft Genome Sequence of an Ammonia-Oxidizing Archaeon, "Candidatus Nitrosopumilus koreensis" AR1, from Marine Sediment.</title>
        <authorList>
            <person name="Park S.J."/>
            <person name="Kim J.G."/>
            <person name="Jung M.Y."/>
            <person name="Kim S.J."/>
            <person name="Cha I.T."/>
            <person name="Kwon K."/>
            <person name="Lee J.H."/>
            <person name="Rhee S.K."/>
        </authorList>
    </citation>
    <scope>NUCLEOTIDE SEQUENCE [LARGE SCALE GENOMIC DNA]</scope>
    <source>
        <strain evidence="1 2">AR1</strain>
    </source>
</reference>
<dbReference type="Pfam" id="PF03013">
    <property type="entry name" value="Pyr_excise"/>
    <property type="match status" value="1"/>
</dbReference>
<evidence type="ECO:0000313" key="1">
    <source>
        <dbReference type="EMBL" id="AFS80983.1"/>
    </source>
</evidence>
<dbReference type="AlphaFoldDB" id="K0B4B5"/>
<dbReference type="InterPro" id="IPR024796">
    <property type="entry name" value="T4_endonuc_V"/>
</dbReference>
<dbReference type="Gene3D" id="1.10.440.10">
    <property type="entry name" value="T4 endonuclease V"/>
    <property type="match status" value="1"/>
</dbReference>
<gene>
    <name evidence="1" type="ORF">NKOR_05485</name>
</gene>
<evidence type="ECO:0000313" key="2">
    <source>
        <dbReference type="Proteomes" id="UP000006101"/>
    </source>
</evidence>
<dbReference type="InterPro" id="IPR004260">
    <property type="entry name" value="Pyr-dimer_DNA_glycosylase"/>
</dbReference>
<dbReference type="GeneID" id="13725133"/>
<name>K0B4B5_9ARCH</name>
<keyword evidence="2" id="KW-1185">Reference proteome</keyword>
<accession>K0B4B5</accession>
<proteinExistence type="predicted"/>
<sequence>MRIWDITPEKLCKNHLLGEHRELHAIWTVVTEHKKGYSMHPETIRWKGKLKALYFRHNALVAEMIHRGYLHHSPLDKRKATGLSVQDTFVDSLNKQIRILKQKKCHCKI</sequence>
<dbReference type="RefSeq" id="WP_014963368.1">
    <property type="nucleotide sequence ID" value="NC_018655.1"/>
</dbReference>
<dbReference type="HOGENOM" id="CLU_2313761_0_0_2"/>
<dbReference type="KEGG" id="nkr:NKOR_05485"/>
<dbReference type="SUPFAM" id="SSF47077">
    <property type="entry name" value="T4 endonuclease V"/>
    <property type="match status" value="1"/>
</dbReference>
<protein>
    <recommendedName>
        <fullName evidence="3">Pyrimidine dimer DNA glycosylase</fullName>
    </recommendedName>
</protein>
<dbReference type="Proteomes" id="UP000006101">
    <property type="component" value="Chromosome"/>
</dbReference>
<organism evidence="1 2">
    <name type="scientific">Candidatus Nitrosopumilus koreensis AR1</name>
    <dbReference type="NCBI Taxonomy" id="1229908"/>
    <lineage>
        <taxon>Archaea</taxon>
        <taxon>Nitrososphaerota</taxon>
        <taxon>Nitrososphaeria</taxon>
        <taxon>Nitrosopumilales</taxon>
        <taxon>Nitrosopumilaceae</taxon>
        <taxon>Nitrosopumilus</taxon>
    </lineage>
</organism>